<evidence type="ECO:0000313" key="2">
    <source>
        <dbReference type="Proteomes" id="UP001161247"/>
    </source>
</evidence>
<proteinExistence type="predicted"/>
<sequence length="78" mass="8736">MKMMTNCNSNIGKEYAKGSLSLASENKHPIEFTFEGFLTHTRIGCDASSSAMFGNCLWRHHLGREMVAQEGEIQDLNI</sequence>
<dbReference type="AlphaFoldDB" id="A0AAV1DXT3"/>
<keyword evidence="2" id="KW-1185">Reference proteome</keyword>
<dbReference type="Proteomes" id="UP001161247">
    <property type="component" value="Chromosome 7"/>
</dbReference>
<evidence type="ECO:0000313" key="1">
    <source>
        <dbReference type="EMBL" id="CAI9111946.1"/>
    </source>
</evidence>
<reference evidence="1" key="1">
    <citation type="submission" date="2023-03" db="EMBL/GenBank/DDBJ databases">
        <authorList>
            <person name="Julca I."/>
        </authorList>
    </citation>
    <scope>NUCLEOTIDE SEQUENCE</scope>
</reference>
<accession>A0AAV1DXT3</accession>
<protein>
    <submittedName>
        <fullName evidence="1">OLC1v1012297C1</fullName>
    </submittedName>
</protein>
<name>A0AAV1DXT3_OLDCO</name>
<organism evidence="1 2">
    <name type="scientific">Oldenlandia corymbosa var. corymbosa</name>
    <dbReference type="NCBI Taxonomy" id="529605"/>
    <lineage>
        <taxon>Eukaryota</taxon>
        <taxon>Viridiplantae</taxon>
        <taxon>Streptophyta</taxon>
        <taxon>Embryophyta</taxon>
        <taxon>Tracheophyta</taxon>
        <taxon>Spermatophyta</taxon>
        <taxon>Magnoliopsida</taxon>
        <taxon>eudicotyledons</taxon>
        <taxon>Gunneridae</taxon>
        <taxon>Pentapetalae</taxon>
        <taxon>asterids</taxon>
        <taxon>lamiids</taxon>
        <taxon>Gentianales</taxon>
        <taxon>Rubiaceae</taxon>
        <taxon>Rubioideae</taxon>
        <taxon>Spermacoceae</taxon>
        <taxon>Hedyotis-Oldenlandia complex</taxon>
        <taxon>Oldenlandia</taxon>
    </lineage>
</organism>
<dbReference type="EMBL" id="OX459124">
    <property type="protein sequence ID" value="CAI9111946.1"/>
    <property type="molecule type" value="Genomic_DNA"/>
</dbReference>
<gene>
    <name evidence="1" type="ORF">OLC1_LOCUS19227</name>
</gene>